<proteinExistence type="predicted"/>
<dbReference type="Proteomes" id="UP001156882">
    <property type="component" value="Unassembled WGS sequence"/>
</dbReference>
<name>A0ABQ6CL09_9HYPH</name>
<feature type="domain" description="AB hydrolase-1" evidence="1">
    <location>
        <begin position="83"/>
        <end position="213"/>
    </location>
</feature>
<evidence type="ECO:0000313" key="3">
    <source>
        <dbReference type="Proteomes" id="UP001156882"/>
    </source>
</evidence>
<accession>A0ABQ6CL09</accession>
<dbReference type="RefSeq" id="WP_284313412.1">
    <property type="nucleotide sequence ID" value="NZ_BSPC01000028.1"/>
</dbReference>
<dbReference type="PANTHER" id="PTHR43798:SF33">
    <property type="entry name" value="HYDROLASE, PUTATIVE (AFU_ORTHOLOGUE AFUA_2G14860)-RELATED"/>
    <property type="match status" value="1"/>
</dbReference>
<reference evidence="3" key="1">
    <citation type="journal article" date="2019" name="Int. J. Syst. Evol. Microbiol.">
        <title>The Global Catalogue of Microorganisms (GCM) 10K type strain sequencing project: providing services to taxonomists for standard genome sequencing and annotation.</title>
        <authorList>
            <consortium name="The Broad Institute Genomics Platform"/>
            <consortium name="The Broad Institute Genome Sequencing Center for Infectious Disease"/>
            <person name="Wu L."/>
            <person name="Ma J."/>
        </authorList>
    </citation>
    <scope>NUCLEOTIDE SEQUENCE [LARGE SCALE GENOMIC DNA]</scope>
    <source>
        <strain evidence="3">NBRC 101365</strain>
    </source>
</reference>
<comment type="caution">
    <text evidence="2">The sequence shown here is derived from an EMBL/GenBank/DDBJ whole genome shotgun (WGS) entry which is preliminary data.</text>
</comment>
<dbReference type="GO" id="GO:0016787">
    <property type="term" value="F:hydrolase activity"/>
    <property type="evidence" value="ECO:0007669"/>
    <property type="project" value="UniProtKB-KW"/>
</dbReference>
<dbReference type="InterPro" id="IPR000073">
    <property type="entry name" value="AB_hydrolase_1"/>
</dbReference>
<evidence type="ECO:0000259" key="1">
    <source>
        <dbReference type="Pfam" id="PF00561"/>
    </source>
</evidence>
<dbReference type="Pfam" id="PF00561">
    <property type="entry name" value="Abhydrolase_1"/>
    <property type="match status" value="1"/>
</dbReference>
<dbReference type="Gene3D" id="3.40.50.1820">
    <property type="entry name" value="alpha/beta hydrolase"/>
    <property type="match status" value="1"/>
</dbReference>
<dbReference type="InterPro" id="IPR050266">
    <property type="entry name" value="AB_hydrolase_sf"/>
</dbReference>
<dbReference type="EMBL" id="BSPC01000028">
    <property type="protein sequence ID" value="GLS20317.1"/>
    <property type="molecule type" value="Genomic_DNA"/>
</dbReference>
<dbReference type="InterPro" id="IPR029058">
    <property type="entry name" value="AB_hydrolase_fold"/>
</dbReference>
<organism evidence="2 3">
    <name type="scientific">Labrys miyagiensis</name>
    <dbReference type="NCBI Taxonomy" id="346912"/>
    <lineage>
        <taxon>Bacteria</taxon>
        <taxon>Pseudomonadati</taxon>
        <taxon>Pseudomonadota</taxon>
        <taxon>Alphaproteobacteria</taxon>
        <taxon>Hyphomicrobiales</taxon>
        <taxon>Xanthobacteraceae</taxon>
        <taxon>Labrys</taxon>
    </lineage>
</organism>
<dbReference type="InterPro" id="IPR000639">
    <property type="entry name" value="Epox_hydrolase-like"/>
</dbReference>
<keyword evidence="3" id="KW-1185">Reference proteome</keyword>
<dbReference type="SUPFAM" id="SSF53474">
    <property type="entry name" value="alpha/beta-Hydrolases"/>
    <property type="match status" value="1"/>
</dbReference>
<protein>
    <submittedName>
        <fullName evidence="2">Alpha/beta hydrolase</fullName>
    </submittedName>
</protein>
<dbReference type="PANTHER" id="PTHR43798">
    <property type="entry name" value="MONOACYLGLYCEROL LIPASE"/>
    <property type="match status" value="1"/>
</dbReference>
<keyword evidence="2" id="KW-0378">Hydrolase</keyword>
<sequence length="355" mass="38458">MSKTDIPDRIDQRRRHIVGAAAIGLAFSRLGIASPAQAASGGASEATPAAMKAAPATFGPLKQIDAGVLNVGYAELGPADGRAVILLHGWPYDIHSFIEVAPSLASRGYRVIVPHLRGYGTTRFLSDTAMRNGQPSALASDLIAFMDALGIGKATLAGFDWGARTANIIAALWPERCKAMVSVSGYLIGNQESGKLPLPPKAELQWWYQYYFATERGRAGYEKYTHDFAKLIWQLASPQWTFDDATFDRSAKSLDNPDHVAISIHNYRWRLDLAKGEPQYDKLEQQLAKAPVITVPTITLEGDANGAPHPDPSAYAKMFSGKYSHRLITGGIGHNLPQEAPKAFVDAVIDIDSNS</sequence>
<dbReference type="PRINTS" id="PR00412">
    <property type="entry name" value="EPOXHYDRLASE"/>
</dbReference>
<evidence type="ECO:0000313" key="2">
    <source>
        <dbReference type="EMBL" id="GLS20317.1"/>
    </source>
</evidence>
<gene>
    <name evidence="2" type="ORF">GCM10007874_33340</name>
</gene>